<feature type="transmembrane region" description="Helical" evidence="7">
    <location>
        <begin position="134"/>
        <end position="162"/>
    </location>
</feature>
<name>A0A2L1UEU3_9BACL</name>
<protein>
    <submittedName>
        <fullName evidence="9">Putative ABC transporter permease YknZ</fullName>
    </submittedName>
</protein>
<comment type="similarity">
    <text evidence="6">Belongs to the ABC-4 integral membrane protein family.</text>
</comment>
<evidence type="ECO:0000313" key="9">
    <source>
        <dbReference type="EMBL" id="AVF26674.1"/>
    </source>
</evidence>
<keyword evidence="5 7" id="KW-0472">Membrane</keyword>
<feature type="domain" description="ABC3 transporter permease C-terminal" evidence="8">
    <location>
        <begin position="140"/>
        <end position="259"/>
    </location>
</feature>
<dbReference type="InterPro" id="IPR003838">
    <property type="entry name" value="ABC3_permease_C"/>
</dbReference>
<comment type="subcellular location">
    <subcellularLocation>
        <location evidence="1">Cell membrane</location>
        <topology evidence="1">Multi-pass membrane protein</topology>
    </subcellularLocation>
</comment>
<evidence type="ECO:0000256" key="5">
    <source>
        <dbReference type="ARBA" id="ARBA00023136"/>
    </source>
</evidence>
<evidence type="ECO:0000256" key="3">
    <source>
        <dbReference type="ARBA" id="ARBA00022692"/>
    </source>
</evidence>
<keyword evidence="3 7" id="KW-0812">Transmembrane</keyword>
<evidence type="ECO:0000256" key="6">
    <source>
        <dbReference type="ARBA" id="ARBA00038076"/>
    </source>
</evidence>
<dbReference type="GO" id="GO:0005886">
    <property type="term" value="C:plasma membrane"/>
    <property type="evidence" value="ECO:0007669"/>
    <property type="project" value="UniProtKB-SubCell"/>
</dbReference>
<reference evidence="10" key="1">
    <citation type="submission" date="2017-02" db="EMBL/GenBank/DDBJ databases">
        <title>Delineation of Paenibacillus larvae strains originating from foulbrood outbreaks.</title>
        <authorList>
            <person name="Beims H."/>
            <person name="Bunk B."/>
            <person name="Sproeer C."/>
            <person name="Mohr K.I."/>
            <person name="Pradella S."/>
            <person name="Guenther G."/>
            <person name="Rohde M."/>
            <person name="von der Ohe W."/>
            <person name="Steinert M."/>
        </authorList>
    </citation>
    <scope>NUCLEOTIDE SEQUENCE [LARGE SCALE GENOMIC DNA]</scope>
    <source>
        <strain evidence="10">Eric_III</strain>
    </source>
</reference>
<organism evidence="9 10">
    <name type="scientific">Paenibacillus larvae subsp. larvae</name>
    <dbReference type="NCBI Taxonomy" id="147375"/>
    <lineage>
        <taxon>Bacteria</taxon>
        <taxon>Bacillati</taxon>
        <taxon>Bacillota</taxon>
        <taxon>Bacilli</taxon>
        <taxon>Bacillales</taxon>
        <taxon>Paenibacillaceae</taxon>
        <taxon>Paenibacillus</taxon>
    </lineage>
</organism>
<evidence type="ECO:0000256" key="1">
    <source>
        <dbReference type="ARBA" id="ARBA00004651"/>
    </source>
</evidence>
<dbReference type="Proteomes" id="UP000239833">
    <property type="component" value="Chromosome"/>
</dbReference>
<evidence type="ECO:0000256" key="2">
    <source>
        <dbReference type="ARBA" id="ARBA00022475"/>
    </source>
</evidence>
<dbReference type="PANTHER" id="PTHR30572:SF4">
    <property type="entry name" value="ABC TRANSPORTER PERMEASE YTRF"/>
    <property type="match status" value="1"/>
</dbReference>
<dbReference type="EMBL" id="CP019655">
    <property type="protein sequence ID" value="AVF26674.1"/>
    <property type="molecule type" value="Genomic_DNA"/>
</dbReference>
<feature type="transmembrane region" description="Helical" evidence="7">
    <location>
        <begin position="229"/>
        <end position="249"/>
    </location>
</feature>
<evidence type="ECO:0000313" key="10">
    <source>
        <dbReference type="Proteomes" id="UP000239833"/>
    </source>
</evidence>
<dbReference type="InterPro" id="IPR050250">
    <property type="entry name" value="Macrolide_Exporter_MacB"/>
</dbReference>
<evidence type="ECO:0000259" key="8">
    <source>
        <dbReference type="Pfam" id="PF02687"/>
    </source>
</evidence>
<sequence>MGLDLTITGILRVKDGAPSNFLSEGIVYPTALTDYIVDNASKSDVAIAQKASDKDIILNTPFANDDAKKARLQSLGANTTPTAINIYPKDFASKDKIKTYLDSYNTGKADENKVIYTDLAETINNMMNSLIKTISYVLIGFAAISLLVSTIMIGIITYISVLERTKEIGILRSVGARKKDIGRVFNAETMIVGCIAGLLGVGLSYLLILPINMVIKGLANIPNLANLNPISAIVLIFGSMVLTLIAGLIPSRMAAKKDPVRALRSE</sequence>
<evidence type="ECO:0000256" key="7">
    <source>
        <dbReference type="SAM" id="Phobius"/>
    </source>
</evidence>
<dbReference type="Pfam" id="PF02687">
    <property type="entry name" value="FtsX"/>
    <property type="match status" value="1"/>
</dbReference>
<dbReference type="AlphaFoldDB" id="A0A2L1UEU3"/>
<dbReference type="GO" id="GO:0022857">
    <property type="term" value="F:transmembrane transporter activity"/>
    <property type="evidence" value="ECO:0007669"/>
    <property type="project" value="TreeGrafter"/>
</dbReference>
<feature type="transmembrane region" description="Helical" evidence="7">
    <location>
        <begin position="183"/>
        <end position="209"/>
    </location>
</feature>
<dbReference type="PANTHER" id="PTHR30572">
    <property type="entry name" value="MEMBRANE COMPONENT OF TRANSPORTER-RELATED"/>
    <property type="match status" value="1"/>
</dbReference>
<evidence type="ECO:0000256" key="4">
    <source>
        <dbReference type="ARBA" id="ARBA00022989"/>
    </source>
</evidence>
<keyword evidence="2" id="KW-1003">Cell membrane</keyword>
<accession>A0A2L1UEU3</accession>
<gene>
    <name evidence="9" type="primary">yknZ_2</name>
    <name evidence="9" type="ORF">ERICIII_02528</name>
</gene>
<keyword evidence="4 7" id="KW-1133">Transmembrane helix</keyword>
<proteinExistence type="inferred from homology"/>